<protein>
    <submittedName>
        <fullName evidence="1">Uncharacterized protein</fullName>
    </submittedName>
</protein>
<reference evidence="1 2" key="1">
    <citation type="submission" date="2017-04" db="EMBL/GenBank/DDBJ databases">
        <authorList>
            <person name="Afonso C.L."/>
            <person name="Miller P.J."/>
            <person name="Scott M.A."/>
            <person name="Spackman E."/>
            <person name="Goraichik I."/>
            <person name="Dimitrov K.M."/>
            <person name="Suarez D.L."/>
            <person name="Swayne D.E."/>
        </authorList>
    </citation>
    <scope>NUCLEOTIDE SEQUENCE [LARGE SCALE GENOMIC DNA]</scope>
    <source>
        <strain evidence="1">LMG 28154</strain>
    </source>
</reference>
<dbReference type="EMBL" id="FXAN01000040">
    <property type="protein sequence ID" value="SMF99394.1"/>
    <property type="molecule type" value="Genomic_DNA"/>
</dbReference>
<sequence length="50" mass="5757">MPRAERASFGLRWKTEKECRRIAAGRSGCDTVRRDAKRLPRLLGAWAAVW</sequence>
<dbReference type="AlphaFoldDB" id="A0A238H2B3"/>
<name>A0A238H2B3_9BURK</name>
<dbReference type="Proteomes" id="UP000198460">
    <property type="component" value="Unassembled WGS sequence"/>
</dbReference>
<gene>
    <name evidence="1" type="ORF">BSIN_0124</name>
</gene>
<organism evidence="1 2">
    <name type="scientific">Burkholderia singularis</name>
    <dbReference type="NCBI Taxonomy" id="1503053"/>
    <lineage>
        <taxon>Bacteria</taxon>
        <taxon>Pseudomonadati</taxon>
        <taxon>Pseudomonadota</taxon>
        <taxon>Betaproteobacteria</taxon>
        <taxon>Burkholderiales</taxon>
        <taxon>Burkholderiaceae</taxon>
        <taxon>Burkholderia</taxon>
        <taxon>pseudomallei group</taxon>
    </lineage>
</organism>
<evidence type="ECO:0000313" key="1">
    <source>
        <dbReference type="EMBL" id="SMF99394.1"/>
    </source>
</evidence>
<proteinExistence type="predicted"/>
<evidence type="ECO:0000313" key="2">
    <source>
        <dbReference type="Proteomes" id="UP000198460"/>
    </source>
</evidence>
<accession>A0A238H2B3</accession>